<dbReference type="GO" id="GO:0090385">
    <property type="term" value="P:phagosome-lysosome fusion"/>
    <property type="evidence" value="ECO:0007669"/>
    <property type="project" value="TreeGrafter"/>
</dbReference>
<dbReference type="FunFam" id="3.40.50.300:FF:001447">
    <property type="entry name" value="Ras-related protein Rab-1B"/>
    <property type="match status" value="1"/>
</dbReference>
<dbReference type="GO" id="GO:0005764">
    <property type="term" value="C:lysosome"/>
    <property type="evidence" value="ECO:0007669"/>
    <property type="project" value="TreeGrafter"/>
</dbReference>
<feature type="region of interest" description="Disordered" evidence="4">
    <location>
        <begin position="165"/>
        <end position="185"/>
    </location>
</feature>
<dbReference type="InterPro" id="IPR027417">
    <property type="entry name" value="P-loop_NTPase"/>
</dbReference>
<organism evidence="5 6">
    <name type="scientific">Armadillidium nasatum</name>
    <dbReference type="NCBI Taxonomy" id="96803"/>
    <lineage>
        <taxon>Eukaryota</taxon>
        <taxon>Metazoa</taxon>
        <taxon>Ecdysozoa</taxon>
        <taxon>Arthropoda</taxon>
        <taxon>Crustacea</taxon>
        <taxon>Multicrustacea</taxon>
        <taxon>Malacostraca</taxon>
        <taxon>Eumalacostraca</taxon>
        <taxon>Peracarida</taxon>
        <taxon>Isopoda</taxon>
        <taxon>Oniscidea</taxon>
        <taxon>Crinocheta</taxon>
        <taxon>Armadillidiidae</taxon>
        <taxon>Armadillidium</taxon>
    </lineage>
</organism>
<evidence type="ECO:0000256" key="4">
    <source>
        <dbReference type="SAM" id="MobiDB-lite"/>
    </source>
</evidence>
<accession>A0A5N5T1F6</accession>
<name>A0A5N5T1F6_9CRUS</name>
<proteinExistence type="inferred from homology"/>
<dbReference type="SMART" id="SM00174">
    <property type="entry name" value="RHO"/>
    <property type="match status" value="1"/>
</dbReference>
<dbReference type="Proteomes" id="UP000326759">
    <property type="component" value="Unassembled WGS sequence"/>
</dbReference>
<dbReference type="GO" id="GO:0003924">
    <property type="term" value="F:GTPase activity"/>
    <property type="evidence" value="ECO:0007669"/>
    <property type="project" value="InterPro"/>
</dbReference>
<evidence type="ECO:0000313" key="6">
    <source>
        <dbReference type="Proteomes" id="UP000326759"/>
    </source>
</evidence>
<dbReference type="Gene3D" id="3.40.50.300">
    <property type="entry name" value="P-loop containing nucleotide triphosphate hydrolases"/>
    <property type="match status" value="1"/>
</dbReference>
<dbReference type="PANTHER" id="PTHR47981">
    <property type="entry name" value="RAB FAMILY"/>
    <property type="match status" value="1"/>
</dbReference>
<reference evidence="5 6" key="1">
    <citation type="journal article" date="2019" name="PLoS Biol.">
        <title>Sex chromosomes control vertical transmission of feminizing Wolbachia symbionts in an isopod.</title>
        <authorList>
            <person name="Becking T."/>
            <person name="Chebbi M.A."/>
            <person name="Giraud I."/>
            <person name="Moumen B."/>
            <person name="Laverre T."/>
            <person name="Caubet Y."/>
            <person name="Peccoud J."/>
            <person name="Gilbert C."/>
            <person name="Cordaux R."/>
        </authorList>
    </citation>
    <scope>NUCLEOTIDE SEQUENCE [LARGE SCALE GENOMIC DNA]</scope>
    <source>
        <strain evidence="5">ANa2</strain>
        <tissue evidence="5">Whole body excluding digestive tract and cuticle</tissue>
    </source>
</reference>
<sequence length="185" mass="20809">MKISSIQTSEELQFKVLVVGEYGVGKTAVIRRYTEGQFSLNYKVTIGVDFAVKTFEWDSKTKLNIQLWDIAGHERFGTLTRVYYKYAVAAVIVFDLSRPESLQSVVKWVIDIREKTVLMDGKKIPVILLANKCDVEGITINTDAAMEWIVTRILEQRAAPPSPLKSIKLDSEDSIPDVSSSSCCR</sequence>
<dbReference type="SUPFAM" id="SSF52540">
    <property type="entry name" value="P-loop containing nucleoside triphosphate hydrolases"/>
    <property type="match status" value="1"/>
</dbReference>
<dbReference type="GO" id="GO:0005525">
    <property type="term" value="F:GTP binding"/>
    <property type="evidence" value="ECO:0007669"/>
    <property type="project" value="UniProtKB-KW"/>
</dbReference>
<dbReference type="NCBIfam" id="TIGR00231">
    <property type="entry name" value="small_GTP"/>
    <property type="match status" value="1"/>
</dbReference>
<dbReference type="Pfam" id="PF00071">
    <property type="entry name" value="Ras"/>
    <property type="match status" value="1"/>
</dbReference>
<evidence type="ECO:0000256" key="2">
    <source>
        <dbReference type="ARBA" id="ARBA00022741"/>
    </source>
</evidence>
<gene>
    <name evidence="5" type="primary">rab32B</name>
    <name evidence="5" type="ORF">Anas_01197</name>
</gene>
<dbReference type="GO" id="GO:0005770">
    <property type="term" value="C:late endosome"/>
    <property type="evidence" value="ECO:0007669"/>
    <property type="project" value="TreeGrafter"/>
</dbReference>
<dbReference type="GO" id="GO:0008333">
    <property type="term" value="P:endosome to lysosome transport"/>
    <property type="evidence" value="ECO:0007669"/>
    <property type="project" value="TreeGrafter"/>
</dbReference>
<dbReference type="EMBL" id="SEYY01016484">
    <property type="protein sequence ID" value="KAB7499819.1"/>
    <property type="molecule type" value="Genomic_DNA"/>
</dbReference>
<dbReference type="SMART" id="SM00175">
    <property type="entry name" value="RAB"/>
    <property type="match status" value="1"/>
</dbReference>
<dbReference type="AlphaFoldDB" id="A0A5N5T1F6"/>
<keyword evidence="3" id="KW-0342">GTP-binding</keyword>
<evidence type="ECO:0000256" key="1">
    <source>
        <dbReference type="ARBA" id="ARBA00006270"/>
    </source>
</evidence>
<keyword evidence="6" id="KW-1185">Reference proteome</keyword>
<keyword evidence="2" id="KW-0547">Nucleotide-binding</keyword>
<dbReference type="OrthoDB" id="245989at2759"/>
<dbReference type="PRINTS" id="PR00449">
    <property type="entry name" value="RASTRNSFRMNG"/>
</dbReference>
<dbReference type="InterPro" id="IPR001806">
    <property type="entry name" value="Small_GTPase"/>
</dbReference>
<dbReference type="PANTHER" id="PTHR47981:SF39">
    <property type="entry name" value="RAS-RELATED PROTEIN RAB"/>
    <property type="match status" value="1"/>
</dbReference>
<evidence type="ECO:0000313" key="5">
    <source>
        <dbReference type="EMBL" id="KAB7499819.1"/>
    </source>
</evidence>
<comment type="similarity">
    <text evidence="1">Belongs to the small GTPase superfamily. Rab family.</text>
</comment>
<dbReference type="SMART" id="SM00173">
    <property type="entry name" value="RAS"/>
    <property type="match status" value="1"/>
</dbReference>
<protein>
    <submittedName>
        <fullName evidence="5">Ras-related protein Rab-32B</fullName>
    </submittedName>
</protein>
<dbReference type="PROSITE" id="PS51419">
    <property type="entry name" value="RAB"/>
    <property type="match status" value="1"/>
</dbReference>
<evidence type="ECO:0000256" key="3">
    <source>
        <dbReference type="ARBA" id="ARBA00023134"/>
    </source>
</evidence>
<dbReference type="InterPro" id="IPR005225">
    <property type="entry name" value="Small_GTP-bd"/>
</dbReference>
<comment type="caution">
    <text evidence="5">The sequence shown here is derived from an EMBL/GenBank/DDBJ whole genome shotgun (WGS) entry which is preliminary data.</text>
</comment>
<feature type="compositionally biased region" description="Low complexity" evidence="4">
    <location>
        <begin position="176"/>
        <end position="185"/>
    </location>
</feature>
<dbReference type="GO" id="GO:0045335">
    <property type="term" value="C:phagocytic vesicle"/>
    <property type="evidence" value="ECO:0007669"/>
    <property type="project" value="TreeGrafter"/>
</dbReference>